<accession>A0A4Q7V2F9</accession>
<protein>
    <recommendedName>
        <fullName evidence="4">Protein RecA</fullName>
    </recommendedName>
</protein>
<keyword evidence="3" id="KW-1185">Reference proteome</keyword>
<name>A0A4Q7V2F9_PSEST</name>
<feature type="region of interest" description="Disordered" evidence="1">
    <location>
        <begin position="1"/>
        <end position="51"/>
    </location>
</feature>
<dbReference type="AlphaFoldDB" id="A0A4Q7V2F9"/>
<sequence>MIDAAVGSRGPVDVEEDAATAGEPVAASPDPGAGSRDGRGPSRDPAARACDRGGRLELARGLLRRMETRSERPHEAPVPGEDGRLLPVPGPLAPLLPGGGLRRGSTVSVATGPGAGSLLFALLAAASQDGTWAGVIGRPGLGAVAAAEAGVRLDRLALVPEPGPDLVAVAAALLDGLDLVVMSGPERAGIRAADRQRLAARARQRGAVLLALGSWPGADVRLHCATVHWEGADAGAGRLRSRRVEVRAHGRGTGAAGRSAELLLPGPDGRVAVAPQRAGRGTVPSTRVVAAVAG</sequence>
<feature type="region of interest" description="Disordered" evidence="1">
    <location>
        <begin position="64"/>
        <end position="88"/>
    </location>
</feature>
<proteinExistence type="predicted"/>
<dbReference type="EMBL" id="SHKL01000001">
    <property type="protein sequence ID" value="RZT88295.1"/>
    <property type="molecule type" value="Genomic_DNA"/>
</dbReference>
<comment type="caution">
    <text evidence="2">The sequence shown here is derived from an EMBL/GenBank/DDBJ whole genome shotgun (WGS) entry which is preliminary data.</text>
</comment>
<evidence type="ECO:0000313" key="2">
    <source>
        <dbReference type="EMBL" id="RZT88295.1"/>
    </source>
</evidence>
<feature type="compositionally biased region" description="Basic and acidic residues" evidence="1">
    <location>
        <begin position="36"/>
        <end position="51"/>
    </location>
</feature>
<evidence type="ECO:0008006" key="4">
    <source>
        <dbReference type="Google" id="ProtNLM"/>
    </source>
</evidence>
<feature type="compositionally biased region" description="Basic and acidic residues" evidence="1">
    <location>
        <begin position="64"/>
        <end position="75"/>
    </location>
</feature>
<dbReference type="Proteomes" id="UP000291591">
    <property type="component" value="Unassembled WGS sequence"/>
</dbReference>
<reference evidence="2 3" key="1">
    <citation type="submission" date="2019-02" db="EMBL/GenBank/DDBJ databases">
        <title>Sequencing the genomes of 1000 actinobacteria strains.</title>
        <authorList>
            <person name="Klenk H.-P."/>
        </authorList>
    </citation>
    <scope>NUCLEOTIDE SEQUENCE [LARGE SCALE GENOMIC DNA]</scope>
    <source>
        <strain evidence="2 3">DSM 45779</strain>
    </source>
</reference>
<evidence type="ECO:0000256" key="1">
    <source>
        <dbReference type="SAM" id="MobiDB-lite"/>
    </source>
</evidence>
<gene>
    <name evidence="2" type="ORF">EV383_5234</name>
</gene>
<organism evidence="2 3">
    <name type="scientific">Pseudonocardia sediminis</name>
    <dbReference type="NCBI Taxonomy" id="1397368"/>
    <lineage>
        <taxon>Bacteria</taxon>
        <taxon>Bacillati</taxon>
        <taxon>Actinomycetota</taxon>
        <taxon>Actinomycetes</taxon>
        <taxon>Pseudonocardiales</taxon>
        <taxon>Pseudonocardiaceae</taxon>
        <taxon>Pseudonocardia</taxon>
    </lineage>
</organism>
<evidence type="ECO:0000313" key="3">
    <source>
        <dbReference type="Proteomes" id="UP000291591"/>
    </source>
</evidence>